<feature type="domain" description="Lumazine-binding" evidence="12">
    <location>
        <begin position="97"/>
        <end position="195"/>
    </location>
</feature>
<dbReference type="InterPro" id="IPR023366">
    <property type="entry name" value="ATP_synth_asu-like_sf"/>
</dbReference>
<evidence type="ECO:0000313" key="14">
    <source>
        <dbReference type="Proteomes" id="UP000285120"/>
    </source>
</evidence>
<dbReference type="InterPro" id="IPR017938">
    <property type="entry name" value="Riboflavin_synthase-like_b-brl"/>
</dbReference>
<evidence type="ECO:0000256" key="9">
    <source>
        <dbReference type="ARBA" id="ARBA00022737"/>
    </source>
</evidence>
<feature type="repeat" description="Lumazine-binding" evidence="11">
    <location>
        <begin position="1"/>
        <end position="96"/>
    </location>
</feature>
<comment type="function">
    <text evidence="2">Catalyzes the dismutation of two molecules of 6,7-dimethyl-8-ribityllumazine, resulting in the formation of riboflavin and 5-amino-6-(D-ribitylamino)uracil.</text>
</comment>
<comment type="subunit">
    <text evidence="4">Homotrimer.</text>
</comment>
<organism evidence="13 14">
    <name type="scientific">Sinobaca qinghaiensis</name>
    <dbReference type="NCBI Taxonomy" id="342944"/>
    <lineage>
        <taxon>Bacteria</taxon>
        <taxon>Bacillati</taxon>
        <taxon>Bacillota</taxon>
        <taxon>Bacilli</taxon>
        <taxon>Bacillales</taxon>
        <taxon>Sporolactobacillaceae</taxon>
        <taxon>Sinobaca</taxon>
    </lineage>
</organism>
<keyword evidence="14" id="KW-1185">Reference proteome</keyword>
<dbReference type="Proteomes" id="UP000285120">
    <property type="component" value="Unassembled WGS sequence"/>
</dbReference>
<dbReference type="EMBL" id="RAPK01000009">
    <property type="protein sequence ID" value="RKD72911.1"/>
    <property type="molecule type" value="Genomic_DNA"/>
</dbReference>
<evidence type="ECO:0000313" key="13">
    <source>
        <dbReference type="EMBL" id="RKD72911.1"/>
    </source>
</evidence>
<keyword evidence="9" id="KW-0677">Repeat</keyword>
<comment type="caution">
    <text evidence="13">The sequence shown here is derived from an EMBL/GenBank/DDBJ whole genome shotgun (WGS) entry which is preliminary data.</text>
</comment>
<dbReference type="PANTHER" id="PTHR21098:SF12">
    <property type="entry name" value="RIBOFLAVIN SYNTHASE"/>
    <property type="match status" value="1"/>
</dbReference>
<evidence type="ECO:0000256" key="1">
    <source>
        <dbReference type="ARBA" id="ARBA00000968"/>
    </source>
</evidence>
<feature type="domain" description="Lumazine-binding" evidence="12">
    <location>
        <begin position="1"/>
        <end position="96"/>
    </location>
</feature>
<dbReference type="Gene3D" id="2.40.30.20">
    <property type="match status" value="2"/>
</dbReference>
<dbReference type="PIRSF" id="PIRSF000498">
    <property type="entry name" value="Riboflavin_syn_A"/>
    <property type="match status" value="1"/>
</dbReference>
<dbReference type="RefSeq" id="WP_120193576.1">
    <property type="nucleotide sequence ID" value="NZ_RAPK01000009.1"/>
</dbReference>
<dbReference type="SUPFAM" id="SSF63380">
    <property type="entry name" value="Riboflavin synthase domain-like"/>
    <property type="match status" value="2"/>
</dbReference>
<feature type="repeat" description="Lumazine-binding" evidence="11">
    <location>
        <begin position="97"/>
        <end position="195"/>
    </location>
</feature>
<evidence type="ECO:0000256" key="11">
    <source>
        <dbReference type="PROSITE-ProRule" id="PRU00524"/>
    </source>
</evidence>
<dbReference type="GO" id="GO:0004746">
    <property type="term" value="F:riboflavin synthase activity"/>
    <property type="evidence" value="ECO:0007669"/>
    <property type="project" value="UniProtKB-UniRule"/>
</dbReference>
<accession>A0A419V3C8</accession>
<evidence type="ECO:0000256" key="4">
    <source>
        <dbReference type="ARBA" id="ARBA00011233"/>
    </source>
</evidence>
<dbReference type="FunFam" id="2.40.30.20:FF:000003">
    <property type="entry name" value="Riboflavin synthase, alpha subunit"/>
    <property type="match status" value="1"/>
</dbReference>
<evidence type="ECO:0000256" key="10">
    <source>
        <dbReference type="NCBIfam" id="TIGR00187"/>
    </source>
</evidence>
<name>A0A419V3C8_9BACL</name>
<keyword evidence="7" id="KW-0686">Riboflavin biosynthesis</keyword>
<evidence type="ECO:0000256" key="5">
    <source>
        <dbReference type="ARBA" id="ARBA00012827"/>
    </source>
</evidence>
<comment type="catalytic activity">
    <reaction evidence="1">
        <text>2 6,7-dimethyl-8-(1-D-ribityl)lumazine + H(+) = 5-amino-6-(D-ribitylamino)uracil + riboflavin</text>
        <dbReference type="Rhea" id="RHEA:20772"/>
        <dbReference type="ChEBI" id="CHEBI:15378"/>
        <dbReference type="ChEBI" id="CHEBI:15934"/>
        <dbReference type="ChEBI" id="CHEBI:57986"/>
        <dbReference type="ChEBI" id="CHEBI:58201"/>
        <dbReference type="EC" id="2.5.1.9"/>
    </reaction>
</comment>
<evidence type="ECO:0000256" key="2">
    <source>
        <dbReference type="ARBA" id="ARBA00002803"/>
    </source>
</evidence>
<dbReference type="EC" id="2.5.1.9" evidence="5 10"/>
<dbReference type="NCBIfam" id="NF009566">
    <property type="entry name" value="PRK13020.1"/>
    <property type="match status" value="1"/>
</dbReference>
<sequence>MFTGIIEEKATIAQMNDHETHMELKIKAEKIMQDMKEGDSISINGVCLTVTDFDENMFQVDVMPETMKSTSLQALQENSRVNVERAMAANNRFGGHFVSGHVDAAGRIASIEPLANAVYIHIEVPEQLMPYMMLKGSVTLDGISLTLFGVDDAASTITVSIIPHTWEETNLSTKQLNDPINVECDVLMKYTERLLETKYKKA</sequence>
<dbReference type="InterPro" id="IPR001783">
    <property type="entry name" value="Lumazine-bd"/>
</dbReference>
<gene>
    <name evidence="13" type="ORF">ATL39_2107</name>
</gene>
<proteinExistence type="predicted"/>
<comment type="pathway">
    <text evidence="3">Cofactor biosynthesis; riboflavin biosynthesis; riboflavin from 2-hydroxy-3-oxobutyl phosphate and 5-amino-6-(D-ribitylamino)uracil: step 2/2.</text>
</comment>
<dbReference type="AlphaFoldDB" id="A0A419V3C8"/>
<evidence type="ECO:0000259" key="12">
    <source>
        <dbReference type="PROSITE" id="PS51177"/>
    </source>
</evidence>
<evidence type="ECO:0000256" key="3">
    <source>
        <dbReference type="ARBA" id="ARBA00004887"/>
    </source>
</evidence>
<dbReference type="GO" id="GO:0009231">
    <property type="term" value="P:riboflavin biosynthetic process"/>
    <property type="evidence" value="ECO:0007669"/>
    <property type="project" value="UniProtKB-KW"/>
</dbReference>
<keyword evidence="8" id="KW-0808">Transferase</keyword>
<evidence type="ECO:0000256" key="7">
    <source>
        <dbReference type="ARBA" id="ARBA00022619"/>
    </source>
</evidence>
<dbReference type="CDD" id="cd00402">
    <property type="entry name" value="Riboflavin_synthase_like"/>
    <property type="match status" value="1"/>
</dbReference>
<evidence type="ECO:0000256" key="8">
    <source>
        <dbReference type="ARBA" id="ARBA00022679"/>
    </source>
</evidence>
<dbReference type="InterPro" id="IPR026017">
    <property type="entry name" value="Lumazine-bd_dom"/>
</dbReference>
<evidence type="ECO:0000256" key="6">
    <source>
        <dbReference type="ARBA" id="ARBA00013950"/>
    </source>
</evidence>
<protein>
    <recommendedName>
        <fullName evidence="6 10">Riboflavin synthase</fullName>
        <ecNumber evidence="5 10">2.5.1.9</ecNumber>
    </recommendedName>
</protein>
<dbReference type="PROSITE" id="PS51177">
    <property type="entry name" value="LUMAZINE_BIND"/>
    <property type="match status" value="2"/>
</dbReference>
<dbReference type="OrthoDB" id="9788537at2"/>
<dbReference type="NCBIfam" id="NF006767">
    <property type="entry name" value="PRK09289.1"/>
    <property type="match status" value="1"/>
</dbReference>
<dbReference type="FunFam" id="2.40.30.20:FF:000004">
    <property type="entry name" value="Riboflavin synthase, alpha subunit"/>
    <property type="match status" value="1"/>
</dbReference>
<reference evidence="13 14" key="1">
    <citation type="submission" date="2018-09" db="EMBL/GenBank/DDBJ databases">
        <title>Genomic Encyclopedia of Archaeal and Bacterial Type Strains, Phase II (KMG-II): from individual species to whole genera.</title>
        <authorList>
            <person name="Goeker M."/>
        </authorList>
    </citation>
    <scope>NUCLEOTIDE SEQUENCE [LARGE SCALE GENOMIC DNA]</scope>
    <source>
        <strain evidence="13 14">DSM 17008</strain>
    </source>
</reference>
<dbReference type="NCBIfam" id="TIGR00187">
    <property type="entry name" value="ribE"/>
    <property type="match status" value="1"/>
</dbReference>
<dbReference type="Pfam" id="PF00677">
    <property type="entry name" value="Lum_binding"/>
    <property type="match status" value="2"/>
</dbReference>
<dbReference type="PANTHER" id="PTHR21098">
    <property type="entry name" value="RIBOFLAVIN SYNTHASE ALPHA CHAIN"/>
    <property type="match status" value="1"/>
</dbReference>